<evidence type="ECO:0000313" key="3">
    <source>
        <dbReference type="EMBL" id="AZG43625.1"/>
    </source>
</evidence>
<accession>A0A3G8JGA1</accession>
<feature type="transmembrane region" description="Helical" evidence="1">
    <location>
        <begin position="6"/>
        <end position="27"/>
    </location>
</feature>
<keyword evidence="1" id="KW-0812">Transmembrane</keyword>
<dbReference type="Gene3D" id="3.60.10.10">
    <property type="entry name" value="Endonuclease/exonuclease/phosphatase"/>
    <property type="match status" value="1"/>
</dbReference>
<dbReference type="OrthoDB" id="2340043at2"/>
<protein>
    <recommendedName>
        <fullName evidence="2">Endonuclease/exonuclease/phosphatase domain-containing protein</fullName>
    </recommendedName>
</protein>
<feature type="transmembrane region" description="Helical" evidence="1">
    <location>
        <begin position="36"/>
        <end position="58"/>
    </location>
</feature>
<organism evidence="3 4">
    <name type="scientific">Gordonia insulae</name>
    <dbReference type="NCBI Taxonomy" id="2420509"/>
    <lineage>
        <taxon>Bacteria</taxon>
        <taxon>Bacillati</taxon>
        <taxon>Actinomycetota</taxon>
        <taxon>Actinomycetes</taxon>
        <taxon>Mycobacteriales</taxon>
        <taxon>Gordoniaceae</taxon>
        <taxon>Gordonia</taxon>
    </lineage>
</organism>
<dbReference type="InterPro" id="IPR036691">
    <property type="entry name" value="Endo/exonu/phosph_ase_sf"/>
</dbReference>
<dbReference type="Pfam" id="PF03372">
    <property type="entry name" value="Exo_endo_phos"/>
    <property type="match status" value="1"/>
</dbReference>
<feature type="transmembrane region" description="Helical" evidence="1">
    <location>
        <begin position="64"/>
        <end position="82"/>
    </location>
</feature>
<evidence type="ECO:0000313" key="4">
    <source>
        <dbReference type="Proteomes" id="UP000271469"/>
    </source>
</evidence>
<proteinExistence type="predicted"/>
<reference evidence="3 4" key="1">
    <citation type="submission" date="2018-11" db="EMBL/GenBank/DDBJ databases">
        <title>Gordonia insulae sp. nov., isolated from an island soil.</title>
        <authorList>
            <person name="Kim Y.S."/>
            <person name="Kim S.B."/>
        </authorList>
    </citation>
    <scope>NUCLEOTIDE SEQUENCE [LARGE SCALE GENOMIC DNA]</scope>
    <source>
        <strain evidence="3 4">MMS17-SY073</strain>
    </source>
</reference>
<dbReference type="AlphaFoldDB" id="A0A3G8JGA1"/>
<keyword evidence="1" id="KW-1133">Transmembrane helix</keyword>
<keyword evidence="1" id="KW-0472">Membrane</keyword>
<dbReference type="Proteomes" id="UP000271469">
    <property type="component" value="Chromosome"/>
</dbReference>
<name>A0A3G8JGA1_9ACTN</name>
<keyword evidence="4" id="KW-1185">Reference proteome</keyword>
<dbReference type="GO" id="GO:0003824">
    <property type="term" value="F:catalytic activity"/>
    <property type="evidence" value="ECO:0007669"/>
    <property type="project" value="InterPro"/>
</dbReference>
<sequence>MIGRFLRFLAVFVGCALLAGAGVAIWLHHHDSQGEIALYLTTAVPFAVIAGALAVVIFAATRRWILLALSVVVTLGVVYTQIPLWRAQAAPAGQPITIVSANILFGGADIDALARQVADADADLLSVQEVTPEALARLRAGSIARQLPYEYAVPGPVSAGTALFSRTPLRGQTQVDGTVLRNLEAQTDLAGAAGTRVLALHPGAPLRGRSQVWKDDIDSIRDHLSGLPPGPAIAAGDFNATWDQARYRALLQNGFADATDQAGAGFVATWPTDRPGGAPVIAIDHVITRGFVATSIRTFDLPGSDHRGVVVSLVAS</sequence>
<evidence type="ECO:0000256" key="1">
    <source>
        <dbReference type="SAM" id="Phobius"/>
    </source>
</evidence>
<gene>
    <name evidence="3" type="ORF">D7316_00194</name>
</gene>
<dbReference type="EMBL" id="CP033972">
    <property type="protein sequence ID" value="AZG43625.1"/>
    <property type="molecule type" value="Genomic_DNA"/>
</dbReference>
<dbReference type="KEGG" id="gom:D7316_00194"/>
<dbReference type="SUPFAM" id="SSF56219">
    <property type="entry name" value="DNase I-like"/>
    <property type="match status" value="1"/>
</dbReference>
<evidence type="ECO:0000259" key="2">
    <source>
        <dbReference type="Pfam" id="PF03372"/>
    </source>
</evidence>
<feature type="domain" description="Endonuclease/exonuclease/phosphatase" evidence="2">
    <location>
        <begin position="100"/>
        <end position="306"/>
    </location>
</feature>
<dbReference type="InterPro" id="IPR005135">
    <property type="entry name" value="Endo/exonuclease/phosphatase"/>
</dbReference>